<dbReference type="AlphaFoldDB" id="A0A4R9I202"/>
<keyword evidence="1" id="KW-0812">Transmembrane</keyword>
<protein>
    <submittedName>
        <fullName evidence="2">Dolichyl-phosphate-mannose-protein mannosyltransferase</fullName>
    </submittedName>
</protein>
<evidence type="ECO:0000256" key="1">
    <source>
        <dbReference type="SAM" id="Phobius"/>
    </source>
</evidence>
<organism evidence="2 3">
    <name type="scientific">Leptospira noumeaensis</name>
    <dbReference type="NCBI Taxonomy" id="2484964"/>
    <lineage>
        <taxon>Bacteria</taxon>
        <taxon>Pseudomonadati</taxon>
        <taxon>Spirochaetota</taxon>
        <taxon>Spirochaetia</taxon>
        <taxon>Leptospirales</taxon>
        <taxon>Leptospiraceae</taxon>
        <taxon>Leptospira</taxon>
    </lineage>
</organism>
<dbReference type="GO" id="GO:0016757">
    <property type="term" value="F:glycosyltransferase activity"/>
    <property type="evidence" value="ECO:0007669"/>
    <property type="project" value="UniProtKB-KW"/>
</dbReference>
<keyword evidence="2" id="KW-0808">Transferase</keyword>
<dbReference type="EMBL" id="RQFK01000028">
    <property type="protein sequence ID" value="TGK79003.1"/>
    <property type="molecule type" value="Genomic_DNA"/>
</dbReference>
<sequence>MRVVTAKPTNVAIIFSLSLLLLILQILIRVDTFYLSDPLVKMIQVISLWNQNWSTEGILYSAKDLDPLFLMSPLNEGFVFLHEGRLIGQYPIGLTFPYSLLGFLPLNFLPYFNVVFLVLFLRLLFKNGIKTSVVLLVAFGTVTFPLLVDFSENGLFLILSGYGYVFLYKAFLEDKKENWILGNIFLGLSLWLRLEGILLFVSIQSTIFLIYYFVKKRSFLESIHPKRYSIFFLFIVLFLIWNAVSYSHPLGTRYLTNFGKFEKQFYKQIEIFLSIAFTYPRQSAWSLGFFLHTPIFIYLFIKLRKTQILKNLNITFHLSIVILFLFFVALTSPNDGITLTGRYLLVLVYPLSFLLNEKMDELQTNKVIFKLLYTWSFVCTTLIMVVFYLSSKELKKLRSELTQFHSPLIVTTNEILSGSFGLDLLNQKVISIRRKEVVKYFYDNINKMAPEEFIVLTVGKETKYNTEEKDVFSAILFDSKEAGYNCEKEERSSRVLARRCIRAKNR</sequence>
<proteinExistence type="predicted"/>
<feature type="transmembrane region" description="Helical" evidence="1">
    <location>
        <begin position="132"/>
        <end position="148"/>
    </location>
</feature>
<dbReference type="NCBIfam" id="NF047440">
    <property type="entry name" value="LA3751_2_3_fam"/>
    <property type="match status" value="1"/>
</dbReference>
<accession>A0A4R9I202</accession>
<keyword evidence="2" id="KW-0328">Glycosyltransferase</keyword>
<keyword evidence="1" id="KW-1133">Transmembrane helix</keyword>
<name>A0A4R9I202_9LEPT</name>
<gene>
    <name evidence="2" type="ORF">EHQ24_15765</name>
</gene>
<feature type="transmembrane region" description="Helical" evidence="1">
    <location>
        <begin position="108"/>
        <end position="125"/>
    </location>
</feature>
<evidence type="ECO:0000313" key="2">
    <source>
        <dbReference type="EMBL" id="TGK79003.1"/>
    </source>
</evidence>
<dbReference type="InterPro" id="IPR059217">
    <property type="entry name" value="LA3751_2-like"/>
</dbReference>
<feature type="transmembrane region" description="Helical" evidence="1">
    <location>
        <begin position="196"/>
        <end position="214"/>
    </location>
</feature>
<feature type="transmembrane region" description="Helical" evidence="1">
    <location>
        <begin position="367"/>
        <end position="389"/>
    </location>
</feature>
<keyword evidence="3" id="KW-1185">Reference proteome</keyword>
<feature type="transmembrane region" description="Helical" evidence="1">
    <location>
        <begin position="283"/>
        <end position="301"/>
    </location>
</feature>
<feature type="transmembrane region" description="Helical" evidence="1">
    <location>
        <begin position="226"/>
        <end position="244"/>
    </location>
</feature>
<dbReference type="RefSeq" id="WP_135602585.1">
    <property type="nucleotide sequence ID" value="NZ_RQFK01000028.1"/>
</dbReference>
<reference evidence="2" key="1">
    <citation type="journal article" date="2019" name="PLoS Negl. Trop. Dis.">
        <title>Revisiting the worldwide diversity of Leptospira species in the environment.</title>
        <authorList>
            <person name="Vincent A.T."/>
            <person name="Schiettekatte O."/>
            <person name="Bourhy P."/>
            <person name="Veyrier F.J."/>
            <person name="Picardeau M."/>
        </authorList>
    </citation>
    <scope>NUCLEOTIDE SEQUENCE [LARGE SCALE GENOMIC DNA]</scope>
    <source>
        <strain evidence="2">201800287</strain>
    </source>
</reference>
<keyword evidence="1" id="KW-0472">Membrane</keyword>
<dbReference type="OrthoDB" id="345104at2"/>
<comment type="caution">
    <text evidence="2">The sequence shown here is derived from an EMBL/GenBank/DDBJ whole genome shotgun (WGS) entry which is preliminary data.</text>
</comment>
<dbReference type="Proteomes" id="UP000298009">
    <property type="component" value="Unassembled WGS sequence"/>
</dbReference>
<feature type="transmembrane region" description="Helical" evidence="1">
    <location>
        <begin position="336"/>
        <end position="355"/>
    </location>
</feature>
<evidence type="ECO:0000313" key="3">
    <source>
        <dbReference type="Proteomes" id="UP000298009"/>
    </source>
</evidence>
<feature type="transmembrane region" description="Helical" evidence="1">
    <location>
        <begin position="313"/>
        <end position="330"/>
    </location>
</feature>
<feature type="transmembrane region" description="Helical" evidence="1">
    <location>
        <begin position="12"/>
        <end position="30"/>
    </location>
</feature>